<comment type="caution">
    <text evidence="11">The sequence shown here is derived from an EMBL/GenBank/DDBJ whole genome shotgun (WGS) entry which is preliminary data.</text>
</comment>
<evidence type="ECO:0000256" key="6">
    <source>
        <dbReference type="ARBA" id="ARBA00022801"/>
    </source>
</evidence>
<evidence type="ECO:0000313" key="12">
    <source>
        <dbReference type="Proteomes" id="UP001302602"/>
    </source>
</evidence>
<evidence type="ECO:0000256" key="2">
    <source>
        <dbReference type="ARBA" id="ARBA00009085"/>
    </source>
</evidence>
<dbReference type="CDD" id="cd02662">
    <property type="entry name" value="Peptidase_C19F"/>
    <property type="match status" value="1"/>
</dbReference>
<dbReference type="AlphaFoldDB" id="A0AAN6U7C7"/>
<dbReference type="SUPFAM" id="SSF54001">
    <property type="entry name" value="Cysteine proteinases"/>
    <property type="match status" value="1"/>
</dbReference>
<feature type="region of interest" description="Disordered" evidence="8">
    <location>
        <begin position="548"/>
        <end position="589"/>
    </location>
</feature>
<dbReference type="GO" id="GO:0005634">
    <property type="term" value="C:nucleus"/>
    <property type="evidence" value="ECO:0007669"/>
    <property type="project" value="TreeGrafter"/>
</dbReference>
<evidence type="ECO:0000256" key="3">
    <source>
        <dbReference type="ARBA" id="ARBA00012759"/>
    </source>
</evidence>
<reference evidence="11" key="2">
    <citation type="submission" date="2023-05" db="EMBL/GenBank/DDBJ databases">
        <authorList>
            <consortium name="Lawrence Berkeley National Laboratory"/>
            <person name="Steindorff A."/>
            <person name="Hensen N."/>
            <person name="Bonometti L."/>
            <person name="Westerberg I."/>
            <person name="Brannstrom I.O."/>
            <person name="Guillou S."/>
            <person name="Cros-Aarteil S."/>
            <person name="Calhoun S."/>
            <person name="Haridas S."/>
            <person name="Kuo A."/>
            <person name="Mondo S."/>
            <person name="Pangilinan J."/>
            <person name="Riley R."/>
            <person name="Labutti K."/>
            <person name="Andreopoulos B."/>
            <person name="Lipzen A."/>
            <person name="Chen C."/>
            <person name="Yanf M."/>
            <person name="Daum C."/>
            <person name="Ng V."/>
            <person name="Clum A."/>
            <person name="Ohm R."/>
            <person name="Martin F."/>
            <person name="Silar P."/>
            <person name="Natvig D."/>
            <person name="Lalanne C."/>
            <person name="Gautier V."/>
            <person name="Ament-Velasquez S.L."/>
            <person name="Kruys A."/>
            <person name="Hutchinson M.I."/>
            <person name="Powell A.J."/>
            <person name="Barry K."/>
            <person name="Miller A.N."/>
            <person name="Grigoriev I.V."/>
            <person name="Debuchy R."/>
            <person name="Gladieux P."/>
            <person name="Thoren M.H."/>
            <person name="Johannesson H."/>
        </authorList>
    </citation>
    <scope>NUCLEOTIDE SEQUENCE</scope>
    <source>
        <strain evidence="11">CBS 731.68</strain>
    </source>
</reference>
<dbReference type="PROSITE" id="PS00973">
    <property type="entry name" value="USP_2"/>
    <property type="match status" value="1"/>
</dbReference>
<dbReference type="RefSeq" id="XP_062651131.1">
    <property type="nucleotide sequence ID" value="XM_062794429.1"/>
</dbReference>
<dbReference type="InterPro" id="IPR001394">
    <property type="entry name" value="Peptidase_C19_UCH"/>
</dbReference>
<comment type="similarity">
    <text evidence="2">Belongs to the peptidase C19 family.</text>
</comment>
<gene>
    <name evidence="11" type="ORF">N657DRAFT_653603</name>
</gene>
<keyword evidence="7" id="KW-0788">Thiol protease</keyword>
<name>A0AAN6U7C7_9PEZI</name>
<dbReference type="Proteomes" id="UP001302602">
    <property type="component" value="Unassembled WGS sequence"/>
</dbReference>
<keyword evidence="9" id="KW-1133">Transmembrane helix</keyword>
<feature type="compositionally biased region" description="Polar residues" evidence="8">
    <location>
        <begin position="680"/>
        <end position="695"/>
    </location>
</feature>
<dbReference type="InterPro" id="IPR038765">
    <property type="entry name" value="Papain-like_cys_pep_sf"/>
</dbReference>
<protein>
    <recommendedName>
        <fullName evidence="3">ubiquitinyl hydrolase 1</fullName>
        <ecNumber evidence="3">3.4.19.12</ecNumber>
    </recommendedName>
</protein>
<evidence type="ECO:0000256" key="4">
    <source>
        <dbReference type="ARBA" id="ARBA00022670"/>
    </source>
</evidence>
<dbReference type="PROSITE" id="PS50235">
    <property type="entry name" value="USP_3"/>
    <property type="match status" value="1"/>
</dbReference>
<feature type="compositionally biased region" description="Polar residues" evidence="8">
    <location>
        <begin position="651"/>
        <end position="662"/>
    </location>
</feature>
<feature type="region of interest" description="Disordered" evidence="8">
    <location>
        <begin position="251"/>
        <end position="275"/>
    </location>
</feature>
<organism evidence="11 12">
    <name type="scientific">Parathielavia appendiculata</name>
    <dbReference type="NCBI Taxonomy" id="2587402"/>
    <lineage>
        <taxon>Eukaryota</taxon>
        <taxon>Fungi</taxon>
        <taxon>Dikarya</taxon>
        <taxon>Ascomycota</taxon>
        <taxon>Pezizomycotina</taxon>
        <taxon>Sordariomycetes</taxon>
        <taxon>Sordariomycetidae</taxon>
        <taxon>Sordariales</taxon>
        <taxon>Chaetomiaceae</taxon>
        <taxon>Parathielavia</taxon>
    </lineage>
</organism>
<dbReference type="GO" id="GO:0006508">
    <property type="term" value="P:proteolysis"/>
    <property type="evidence" value="ECO:0007669"/>
    <property type="project" value="UniProtKB-KW"/>
</dbReference>
<evidence type="ECO:0000256" key="8">
    <source>
        <dbReference type="SAM" id="MobiDB-lite"/>
    </source>
</evidence>
<feature type="transmembrane region" description="Helical" evidence="9">
    <location>
        <begin position="23"/>
        <end position="43"/>
    </location>
</feature>
<keyword evidence="9" id="KW-0472">Membrane</keyword>
<feature type="compositionally biased region" description="Pro residues" evidence="8">
    <location>
        <begin position="628"/>
        <end position="643"/>
    </location>
</feature>
<dbReference type="PANTHER" id="PTHR24006:SF888">
    <property type="entry name" value="UBIQUITIN CARBOXYL-TERMINAL HYDROLASE 30"/>
    <property type="match status" value="1"/>
</dbReference>
<evidence type="ECO:0000259" key="10">
    <source>
        <dbReference type="PROSITE" id="PS50235"/>
    </source>
</evidence>
<feature type="region of interest" description="Disordered" evidence="8">
    <location>
        <begin position="628"/>
        <end position="702"/>
    </location>
</feature>
<keyword evidence="5" id="KW-0833">Ubl conjugation pathway</keyword>
<dbReference type="GO" id="GO:0005829">
    <property type="term" value="C:cytosol"/>
    <property type="evidence" value="ECO:0007669"/>
    <property type="project" value="TreeGrafter"/>
</dbReference>
<evidence type="ECO:0000256" key="5">
    <source>
        <dbReference type="ARBA" id="ARBA00022786"/>
    </source>
</evidence>
<evidence type="ECO:0000256" key="1">
    <source>
        <dbReference type="ARBA" id="ARBA00000707"/>
    </source>
</evidence>
<dbReference type="PANTHER" id="PTHR24006">
    <property type="entry name" value="UBIQUITIN CARBOXYL-TERMINAL HYDROLASE"/>
    <property type="match status" value="1"/>
</dbReference>
<sequence>MPHHQWRPHRLPHPPFPRIRNRITNPTVIITIALVAATIVYRAAQRRRLPPLAQLLWDASVSAIPARLLFAIDRLINLPVFPSLMLKTPSTTHAAKSEALRRTLGIDGGGGILGSVAQAGRYGFGSLSRNASGNSAARDKPPGLGNYDNSCYQNSILQGLASLKAFPSYLSAISLGNKLSSSQTRTVDTLRNLVAELSSLSSNGRTLWTPDVLKNMSTWQQQDAQEYYSKLLDQIDDEIAKASRVLQDSRGLESQSTSYDSSASEHSDDSGYHSSTTVSKSGLELRFARNPLEGLIAQRVACVDCGYCEGLTMIPFNCLTLTLGTLQQHDLYERLDHYTKVESIEGVECPKCSLIKCRDLLKALIARMGELLDLQQRLQLLEKALEEETYDEETLAKCNIKPKARASSTKTKQVALARPPQSLVFHVNRSGFDERTGSMFKKSAAVRFPMILDLAPWCLGSAESRAILEEGTVAAQDVEQWTLDPRSSMVAGNRGPSRVTGPIYELRAVVTHYGHHENGHYVCYRKHPVSPPPTKLEDEQAEKVFDHAGAAEKAPEDSESVPETELASQTTGMGEPIKPMPGKEAQQSQWWRLSDEDVTLVDERTVLSQGGVFMLFYDCVDPTSVPLPSGPIPPQGTPGPDVFPPGMDGSTVEQQALSPSSDEPTDTAIPAILSPKPVWQQETAPSQLKSTTSQFPPRVIKV</sequence>
<feature type="compositionally biased region" description="Polar residues" evidence="8">
    <location>
        <begin position="252"/>
        <end position="262"/>
    </location>
</feature>
<keyword evidence="4" id="KW-0645">Protease</keyword>
<evidence type="ECO:0000256" key="9">
    <source>
        <dbReference type="SAM" id="Phobius"/>
    </source>
</evidence>
<dbReference type="GO" id="GO:0004843">
    <property type="term" value="F:cysteine-type deubiquitinase activity"/>
    <property type="evidence" value="ECO:0007669"/>
    <property type="project" value="UniProtKB-EC"/>
</dbReference>
<keyword evidence="6" id="KW-0378">Hydrolase</keyword>
<accession>A0AAN6U7C7</accession>
<dbReference type="GeneID" id="87831198"/>
<dbReference type="GO" id="GO:0016579">
    <property type="term" value="P:protein deubiquitination"/>
    <property type="evidence" value="ECO:0007669"/>
    <property type="project" value="InterPro"/>
</dbReference>
<dbReference type="EC" id="3.4.19.12" evidence="3"/>
<evidence type="ECO:0000256" key="7">
    <source>
        <dbReference type="ARBA" id="ARBA00022807"/>
    </source>
</evidence>
<evidence type="ECO:0000313" key="11">
    <source>
        <dbReference type="EMBL" id="KAK4127360.1"/>
    </source>
</evidence>
<keyword evidence="12" id="KW-1185">Reference proteome</keyword>
<dbReference type="InterPro" id="IPR050164">
    <property type="entry name" value="Peptidase_C19"/>
</dbReference>
<dbReference type="Pfam" id="PF00443">
    <property type="entry name" value="UCH"/>
    <property type="match status" value="1"/>
</dbReference>
<dbReference type="InterPro" id="IPR018200">
    <property type="entry name" value="USP_CS"/>
</dbReference>
<reference evidence="11" key="1">
    <citation type="journal article" date="2023" name="Mol. Phylogenet. Evol.">
        <title>Genome-scale phylogeny and comparative genomics of the fungal order Sordariales.</title>
        <authorList>
            <person name="Hensen N."/>
            <person name="Bonometti L."/>
            <person name="Westerberg I."/>
            <person name="Brannstrom I.O."/>
            <person name="Guillou S."/>
            <person name="Cros-Aarteil S."/>
            <person name="Calhoun S."/>
            <person name="Haridas S."/>
            <person name="Kuo A."/>
            <person name="Mondo S."/>
            <person name="Pangilinan J."/>
            <person name="Riley R."/>
            <person name="LaButti K."/>
            <person name="Andreopoulos B."/>
            <person name="Lipzen A."/>
            <person name="Chen C."/>
            <person name="Yan M."/>
            <person name="Daum C."/>
            <person name="Ng V."/>
            <person name="Clum A."/>
            <person name="Steindorff A."/>
            <person name="Ohm R.A."/>
            <person name="Martin F."/>
            <person name="Silar P."/>
            <person name="Natvig D.O."/>
            <person name="Lalanne C."/>
            <person name="Gautier V."/>
            <person name="Ament-Velasquez S.L."/>
            <person name="Kruys A."/>
            <person name="Hutchinson M.I."/>
            <person name="Powell A.J."/>
            <person name="Barry K."/>
            <person name="Miller A.N."/>
            <person name="Grigoriev I.V."/>
            <person name="Debuchy R."/>
            <person name="Gladieux P."/>
            <person name="Hiltunen Thoren M."/>
            <person name="Johannesson H."/>
        </authorList>
    </citation>
    <scope>NUCLEOTIDE SEQUENCE</scope>
    <source>
        <strain evidence="11">CBS 731.68</strain>
    </source>
</reference>
<feature type="domain" description="USP" evidence="10">
    <location>
        <begin position="142"/>
        <end position="620"/>
    </location>
</feature>
<comment type="catalytic activity">
    <reaction evidence="1">
        <text>Thiol-dependent hydrolysis of ester, thioester, amide, peptide and isopeptide bonds formed by the C-terminal Gly of ubiquitin (a 76-residue protein attached to proteins as an intracellular targeting signal).</text>
        <dbReference type="EC" id="3.4.19.12"/>
    </reaction>
</comment>
<dbReference type="EMBL" id="MU853224">
    <property type="protein sequence ID" value="KAK4127360.1"/>
    <property type="molecule type" value="Genomic_DNA"/>
</dbReference>
<keyword evidence="9" id="KW-0812">Transmembrane</keyword>
<proteinExistence type="inferred from homology"/>
<dbReference type="InterPro" id="IPR028889">
    <property type="entry name" value="USP"/>
</dbReference>
<dbReference type="Gene3D" id="3.90.70.10">
    <property type="entry name" value="Cysteine proteinases"/>
    <property type="match status" value="1"/>
</dbReference>